<feature type="binding site" evidence="7">
    <location>
        <position position="136"/>
    </location>
    <ligand>
        <name>[2Fe-2S] cluster</name>
        <dbReference type="ChEBI" id="CHEBI:190135"/>
    </ligand>
</feature>
<dbReference type="EMBL" id="QFVT01000007">
    <property type="protein sequence ID" value="PYC47260.1"/>
    <property type="molecule type" value="Genomic_DNA"/>
</dbReference>
<dbReference type="InterPro" id="IPR028431">
    <property type="entry name" value="NADP_DH_HndA-like"/>
</dbReference>
<feature type="binding site" evidence="7">
    <location>
        <position position="91"/>
    </location>
    <ligand>
        <name>[2Fe-2S] cluster</name>
        <dbReference type="ChEBI" id="CHEBI:190135"/>
    </ligand>
</feature>
<comment type="similarity">
    <text evidence="1">Belongs to the complex I 24 kDa subunit family.</text>
</comment>
<evidence type="ECO:0000256" key="5">
    <source>
        <dbReference type="ARBA" id="ARBA00023014"/>
    </source>
</evidence>
<dbReference type="Gene3D" id="3.40.30.10">
    <property type="entry name" value="Glutaredoxin"/>
    <property type="match status" value="1"/>
</dbReference>
<reference evidence="8 9" key="1">
    <citation type="submission" date="2018-05" db="EMBL/GenBank/DDBJ databases">
        <title>Oceanovita maritima gen. nov., sp. nov., a marine bacterium in the family Rhodobacteraceae isolated from surface seawater of Lundu port Xiamen, China.</title>
        <authorList>
            <person name="Hetharua B.H."/>
            <person name="Min D."/>
            <person name="Liao H."/>
            <person name="Tian Y."/>
        </authorList>
    </citation>
    <scope>NUCLEOTIDE SEQUENCE [LARGE SCALE GENOMIC DNA]</scope>
    <source>
        <strain evidence="8 9">FSX-11</strain>
    </source>
</reference>
<dbReference type="AlphaFoldDB" id="A0A2V4NC17"/>
<comment type="caution">
    <text evidence="8">The sequence shown here is derived from an EMBL/GenBank/DDBJ whole genome shotgun (WGS) entry which is preliminary data.</text>
</comment>
<sequence length="166" mass="17214">MTITAPAHQRLPSPQSITDACSAALAAHADAEGPLLPILHEVQARLGCLPNAVFPIVAEALNISAAEVHGVASFYPDFHTAPAGQHRLKICRAEACQAVGGRAIETMAQEIFGVAWHGTTDDGALTLEPVYCLGLCACGPAAMLDNTPVGRVDAAALQQIKAQVQS</sequence>
<protein>
    <submittedName>
        <fullName evidence="8">Formate dehydrogenase subunit gamma</fullName>
    </submittedName>
</protein>
<dbReference type="InterPro" id="IPR002023">
    <property type="entry name" value="NuoE-like"/>
</dbReference>
<evidence type="ECO:0000313" key="9">
    <source>
        <dbReference type="Proteomes" id="UP000248012"/>
    </source>
</evidence>
<dbReference type="Pfam" id="PF01257">
    <property type="entry name" value="2Fe-2S_thioredx"/>
    <property type="match status" value="1"/>
</dbReference>
<evidence type="ECO:0000256" key="7">
    <source>
        <dbReference type="PIRSR" id="PIRSR000216-1"/>
    </source>
</evidence>
<dbReference type="CDD" id="cd03081">
    <property type="entry name" value="TRX_Fd_NuoE_FDH_gamma"/>
    <property type="match status" value="1"/>
</dbReference>
<dbReference type="SUPFAM" id="SSF52833">
    <property type="entry name" value="Thioredoxin-like"/>
    <property type="match status" value="1"/>
</dbReference>
<evidence type="ECO:0000256" key="4">
    <source>
        <dbReference type="ARBA" id="ARBA00023004"/>
    </source>
</evidence>
<feature type="binding site" evidence="7">
    <location>
        <position position="132"/>
    </location>
    <ligand>
        <name>[2Fe-2S] cluster</name>
        <dbReference type="ChEBI" id="CHEBI:190135"/>
    </ligand>
</feature>
<proteinExistence type="inferred from homology"/>
<dbReference type="NCBIfam" id="NF004638">
    <property type="entry name" value="PRK05988.1"/>
    <property type="match status" value="1"/>
</dbReference>
<dbReference type="PIRSF" id="PIRSF000216">
    <property type="entry name" value="NADH_DH_24kDa"/>
    <property type="match status" value="1"/>
</dbReference>
<dbReference type="GO" id="GO:0046872">
    <property type="term" value="F:metal ion binding"/>
    <property type="evidence" value="ECO:0007669"/>
    <property type="project" value="UniProtKB-KW"/>
</dbReference>
<keyword evidence="4 7" id="KW-0408">Iron</keyword>
<evidence type="ECO:0000313" key="8">
    <source>
        <dbReference type="EMBL" id="PYC47260.1"/>
    </source>
</evidence>
<keyword evidence="5 7" id="KW-0411">Iron-sulfur</keyword>
<dbReference type="PANTHER" id="PTHR43342">
    <property type="entry name" value="NADH-QUINONE OXIDOREDUCTASE, E SUBUNIT"/>
    <property type="match status" value="1"/>
</dbReference>
<keyword evidence="3 7" id="KW-0479">Metal-binding</keyword>
<name>A0A2V4NC17_9RHOB</name>
<accession>A0A2V4NC17</accession>
<dbReference type="RefSeq" id="WP_110796450.1">
    <property type="nucleotide sequence ID" value="NZ_KZ826486.1"/>
</dbReference>
<evidence type="ECO:0000256" key="2">
    <source>
        <dbReference type="ARBA" id="ARBA00022714"/>
    </source>
</evidence>
<dbReference type="GO" id="GO:0016491">
    <property type="term" value="F:oxidoreductase activity"/>
    <property type="evidence" value="ECO:0007669"/>
    <property type="project" value="InterPro"/>
</dbReference>
<feature type="binding site" evidence="7">
    <location>
        <position position="96"/>
    </location>
    <ligand>
        <name>[2Fe-2S] cluster</name>
        <dbReference type="ChEBI" id="CHEBI:190135"/>
    </ligand>
</feature>
<evidence type="ECO:0000256" key="3">
    <source>
        <dbReference type="ARBA" id="ARBA00022723"/>
    </source>
</evidence>
<comment type="cofactor">
    <cofactor evidence="6">
        <name>[2Fe-2S] cluster</name>
        <dbReference type="ChEBI" id="CHEBI:190135"/>
    </cofactor>
</comment>
<gene>
    <name evidence="8" type="ORF">DI396_11990</name>
</gene>
<dbReference type="PANTHER" id="PTHR43342:SF1">
    <property type="entry name" value="BIFURCATING [FEFE] HYDROGENASE GAMMA SUBUNIT"/>
    <property type="match status" value="1"/>
</dbReference>
<dbReference type="Proteomes" id="UP000248012">
    <property type="component" value="Unassembled WGS sequence"/>
</dbReference>
<dbReference type="Gene3D" id="1.10.10.1590">
    <property type="entry name" value="NADH-quinone oxidoreductase subunit E"/>
    <property type="match status" value="1"/>
</dbReference>
<dbReference type="InterPro" id="IPR041921">
    <property type="entry name" value="NuoE_N"/>
</dbReference>
<evidence type="ECO:0000256" key="6">
    <source>
        <dbReference type="ARBA" id="ARBA00034078"/>
    </source>
</evidence>
<comment type="cofactor">
    <cofactor evidence="7">
        <name>[2Fe-2S] cluster</name>
        <dbReference type="ChEBI" id="CHEBI:190135"/>
    </cofactor>
    <text evidence="7">Binds 1 [2Fe-2S] cluster.</text>
</comment>
<dbReference type="PROSITE" id="PS01099">
    <property type="entry name" value="COMPLEX1_24K"/>
    <property type="match status" value="1"/>
</dbReference>
<dbReference type="GO" id="GO:0051537">
    <property type="term" value="F:2 iron, 2 sulfur cluster binding"/>
    <property type="evidence" value="ECO:0007669"/>
    <property type="project" value="UniProtKB-KW"/>
</dbReference>
<keyword evidence="9" id="KW-1185">Reference proteome</keyword>
<organism evidence="8 9">
    <name type="scientific">Litorivita pollutaquae</name>
    <dbReference type="NCBI Taxonomy" id="2200892"/>
    <lineage>
        <taxon>Bacteria</taxon>
        <taxon>Pseudomonadati</taxon>
        <taxon>Pseudomonadota</taxon>
        <taxon>Alphaproteobacteria</taxon>
        <taxon>Rhodobacterales</taxon>
        <taxon>Paracoccaceae</taxon>
        <taxon>Litorivita</taxon>
    </lineage>
</organism>
<keyword evidence="2 7" id="KW-0001">2Fe-2S</keyword>
<dbReference type="InterPro" id="IPR036249">
    <property type="entry name" value="Thioredoxin-like_sf"/>
</dbReference>
<dbReference type="OrthoDB" id="9807941at2"/>
<evidence type="ECO:0000256" key="1">
    <source>
        <dbReference type="ARBA" id="ARBA00010643"/>
    </source>
</evidence>